<proteinExistence type="predicted"/>
<evidence type="ECO:0000313" key="1">
    <source>
        <dbReference type="EMBL" id="SJZ65171.1"/>
    </source>
</evidence>
<name>A0A1T4ME60_PORCN</name>
<accession>A0A1T4ME60</accession>
<dbReference type="EMBL" id="FUWL01000012">
    <property type="protein sequence ID" value="SJZ65171.1"/>
    <property type="molecule type" value="Genomic_DNA"/>
</dbReference>
<organism evidence="1 2">
    <name type="scientific">Porphyromonas cangingivalis</name>
    <dbReference type="NCBI Taxonomy" id="36874"/>
    <lineage>
        <taxon>Bacteria</taxon>
        <taxon>Pseudomonadati</taxon>
        <taxon>Bacteroidota</taxon>
        <taxon>Bacteroidia</taxon>
        <taxon>Bacteroidales</taxon>
        <taxon>Porphyromonadaceae</taxon>
        <taxon>Porphyromonas</taxon>
    </lineage>
</organism>
<evidence type="ECO:0000313" key="2">
    <source>
        <dbReference type="Proteomes" id="UP000189956"/>
    </source>
</evidence>
<sequence>MKNKNHFLSTAFIFIMLLCSTSSCNKKNAVFSKELERKFERIEINKTFSLDTIQNEEWTHFCIVLPYMNLDSLIIANGIKCKEEDLLELKSLTMSDNINTLLFLMDNTLKRTEILSRSIADFSDIVQIHSIIFERKQTLTINNDRSVSISKDF</sequence>
<reference evidence="1 2" key="1">
    <citation type="submission" date="2017-02" db="EMBL/GenBank/DDBJ databases">
        <authorList>
            <person name="Peterson S.W."/>
        </authorList>
    </citation>
    <scope>NUCLEOTIDE SEQUENCE [LARGE SCALE GENOMIC DNA]</scope>
    <source>
        <strain evidence="1 2">ATCC 700135</strain>
    </source>
</reference>
<evidence type="ECO:0008006" key="3">
    <source>
        <dbReference type="Google" id="ProtNLM"/>
    </source>
</evidence>
<dbReference type="PROSITE" id="PS51257">
    <property type="entry name" value="PROKAR_LIPOPROTEIN"/>
    <property type="match status" value="1"/>
</dbReference>
<protein>
    <recommendedName>
        <fullName evidence="3">Lipoprotein</fullName>
    </recommendedName>
</protein>
<gene>
    <name evidence="1" type="ORF">SAMN02745205_01495</name>
</gene>
<dbReference type="Proteomes" id="UP000189956">
    <property type="component" value="Unassembled WGS sequence"/>
</dbReference>
<dbReference type="AlphaFoldDB" id="A0A1T4ME60"/>